<evidence type="ECO:0000313" key="3">
    <source>
        <dbReference type="EMBL" id="GIQ80561.1"/>
    </source>
</evidence>
<protein>
    <recommendedName>
        <fullName evidence="5">Transmembrane protein</fullName>
    </recommendedName>
</protein>
<feature type="transmembrane region" description="Helical" evidence="2">
    <location>
        <begin position="126"/>
        <end position="154"/>
    </location>
</feature>
<keyword evidence="2" id="KW-1133">Transmembrane helix</keyword>
<keyword evidence="2" id="KW-0472">Membrane</keyword>
<dbReference type="Proteomes" id="UP000265618">
    <property type="component" value="Unassembled WGS sequence"/>
</dbReference>
<dbReference type="AlphaFoldDB" id="A0A9K3GFX0"/>
<organism evidence="3 4">
    <name type="scientific">Kipferlia bialata</name>
    <dbReference type="NCBI Taxonomy" id="797122"/>
    <lineage>
        <taxon>Eukaryota</taxon>
        <taxon>Metamonada</taxon>
        <taxon>Carpediemonas-like organisms</taxon>
        <taxon>Kipferlia</taxon>
    </lineage>
</organism>
<reference evidence="3 4" key="1">
    <citation type="journal article" date="2018" name="PLoS ONE">
        <title>The draft genome of Kipferlia bialata reveals reductive genome evolution in fornicate parasites.</title>
        <authorList>
            <person name="Tanifuji G."/>
            <person name="Takabayashi S."/>
            <person name="Kume K."/>
            <person name="Takagi M."/>
            <person name="Nakayama T."/>
            <person name="Kamikawa R."/>
            <person name="Inagaki Y."/>
            <person name="Hashimoto T."/>
        </authorList>
    </citation>
    <scope>NUCLEOTIDE SEQUENCE [LARGE SCALE GENOMIC DNA]</scope>
    <source>
        <strain evidence="3">NY0173</strain>
    </source>
</reference>
<comment type="caution">
    <text evidence="3">The sequence shown here is derived from an EMBL/GenBank/DDBJ whole genome shotgun (WGS) entry which is preliminary data.</text>
</comment>
<gene>
    <name evidence="3" type="ORF">KIPB_001384</name>
</gene>
<evidence type="ECO:0000256" key="2">
    <source>
        <dbReference type="SAM" id="Phobius"/>
    </source>
</evidence>
<feature type="compositionally biased region" description="Low complexity" evidence="1">
    <location>
        <begin position="253"/>
        <end position="265"/>
    </location>
</feature>
<feature type="compositionally biased region" description="Basic and acidic residues" evidence="1">
    <location>
        <begin position="290"/>
        <end position="308"/>
    </location>
</feature>
<sequence>MSLEATGIGDAGEVRGGECINPVAGEDREGGIGREAVVTGDEASPPEPDAVADTANVDLAIQQMVERRVSLLVMYTALGTVLSLAVVIGALVVVVALSTIYAIAPLIVGLIGVLSFRALNRRLLMISLYAALAVTLFCCYLAVFYLALIVVTLASNDGTSLELSSIIGVAVGFGSMALMLCQLLLTQITIVALYPGATRLVPLSRCPRAITLCAAPLIVPHNPKAEDCPRETALDVPLVLTCEREREREWRSGSRASGRGQSARAQETRHSRELPDTIHPRVGVGNTQTERAETVEREGEGEGEREAEAEQASDSTSSESESIFSLNAESDTEADGEGGRSPTEAERNTHVVTACHIATRIPPGEPVLGLSVQVSRIVLEAREQERQAALFISMDPVGKGRITHRDRRKGCIGVARMPNGENWSPIDEEQESRLARNRLRGAHHEAYERRLANHDIGPEAYGSSAIMTAGLCTPGASFRYASTVENDVAVDCASPNRSRGESMPPPNTKQVRMPRE</sequence>
<feature type="transmembrane region" description="Helical" evidence="2">
    <location>
        <begin position="166"/>
        <end position="194"/>
    </location>
</feature>
<feature type="compositionally biased region" description="Basic and acidic residues" evidence="1">
    <location>
        <begin position="266"/>
        <end position="279"/>
    </location>
</feature>
<feature type="compositionally biased region" description="Low complexity" evidence="1">
    <location>
        <begin position="312"/>
        <end position="322"/>
    </location>
</feature>
<feature type="transmembrane region" description="Helical" evidence="2">
    <location>
        <begin position="72"/>
        <end position="94"/>
    </location>
</feature>
<proteinExistence type="predicted"/>
<keyword evidence="4" id="KW-1185">Reference proteome</keyword>
<feature type="region of interest" description="Disordered" evidence="1">
    <location>
        <begin position="493"/>
        <end position="516"/>
    </location>
</feature>
<name>A0A9K3GFX0_9EUKA</name>
<evidence type="ECO:0008006" key="5">
    <source>
        <dbReference type="Google" id="ProtNLM"/>
    </source>
</evidence>
<evidence type="ECO:0000313" key="4">
    <source>
        <dbReference type="Proteomes" id="UP000265618"/>
    </source>
</evidence>
<dbReference type="EMBL" id="BDIP01000194">
    <property type="protein sequence ID" value="GIQ80561.1"/>
    <property type="molecule type" value="Genomic_DNA"/>
</dbReference>
<feature type="region of interest" description="Disordered" evidence="1">
    <location>
        <begin position="247"/>
        <end position="347"/>
    </location>
</feature>
<evidence type="ECO:0000256" key="1">
    <source>
        <dbReference type="SAM" id="MobiDB-lite"/>
    </source>
</evidence>
<feature type="transmembrane region" description="Helical" evidence="2">
    <location>
        <begin position="100"/>
        <end position="119"/>
    </location>
</feature>
<accession>A0A9K3GFX0</accession>
<keyword evidence="2" id="KW-0812">Transmembrane</keyword>